<dbReference type="OrthoDB" id="537032at2759"/>
<comment type="subcellular location">
    <subcellularLocation>
        <location evidence="1">Membrane</location>
        <topology evidence="1">Multi-pass membrane protein</topology>
    </subcellularLocation>
</comment>
<dbReference type="Pfam" id="PF03798">
    <property type="entry name" value="TRAM_LAG1_CLN8"/>
    <property type="match status" value="1"/>
</dbReference>
<dbReference type="PANTHER" id="PTHR12560:SF67">
    <property type="entry name" value="TLC DOMAIN-CONTAINING PROTEIN"/>
    <property type="match status" value="1"/>
</dbReference>
<evidence type="ECO:0000313" key="9">
    <source>
        <dbReference type="EMBL" id="VFT81598.1"/>
    </source>
</evidence>
<protein>
    <submittedName>
        <fullName evidence="9">Aste57867_4488 protein</fullName>
    </submittedName>
</protein>
<dbReference type="AlphaFoldDB" id="A0A485KCQ5"/>
<dbReference type="PANTHER" id="PTHR12560">
    <property type="entry name" value="LONGEVITY ASSURANCE FACTOR 1 LAG1"/>
    <property type="match status" value="1"/>
</dbReference>
<dbReference type="SMART" id="SM00724">
    <property type="entry name" value="TLC"/>
    <property type="match status" value="1"/>
</dbReference>
<dbReference type="Proteomes" id="UP000332933">
    <property type="component" value="Unassembled WGS sequence"/>
</dbReference>
<feature type="transmembrane region" description="Helical" evidence="6">
    <location>
        <begin position="33"/>
        <end position="53"/>
    </location>
</feature>
<proteinExistence type="predicted"/>
<feature type="transmembrane region" description="Helical" evidence="6">
    <location>
        <begin position="59"/>
        <end position="79"/>
    </location>
</feature>
<feature type="transmembrane region" description="Helical" evidence="6">
    <location>
        <begin position="240"/>
        <end position="258"/>
    </location>
</feature>
<dbReference type="GO" id="GO:0016020">
    <property type="term" value="C:membrane"/>
    <property type="evidence" value="ECO:0007669"/>
    <property type="project" value="UniProtKB-SubCell"/>
</dbReference>
<dbReference type="InterPro" id="IPR016439">
    <property type="entry name" value="Lag1/Lac1-like"/>
</dbReference>
<sequence length="352" mass="40054">MSSKKDMSSTKVAAAASESPKSAIKKVPKPNAILDWLVCSLIGTECIVIAYVLPNDLRLLLIGLLFVVAGAVWLTKAIFRSGGGYVSRSYLKHLGDPLRKEVTMKKFCDQSWQLTLHVAMTILELMVIQGEPWWSDTTTLWNPESPTCDFPDQKFLTKFLYMIQLAIWIYTAFSCKFLEEIRKDYLVMMTHHFVTIALVTWSYATQFMPIGVLVLLIHDASDIPLDMLKMANYLKLEARKGFFVSEGLFAISIVGWFYSRVYLFPTKLIYSAFWENREACCLPHQAHDLSILFPSPGPPSWLAFIVLLTTLFVLHVWWTFLLLRLLVGVLTTTVHDVAEDEYEGASDTDKEE</sequence>
<feature type="transmembrane region" description="Helical" evidence="6">
    <location>
        <begin position="155"/>
        <end position="173"/>
    </location>
</feature>
<dbReference type="PROSITE" id="PS50922">
    <property type="entry name" value="TLC"/>
    <property type="match status" value="1"/>
</dbReference>
<accession>A0A485KCQ5</accession>
<evidence type="ECO:0000313" key="8">
    <source>
        <dbReference type="EMBL" id="KAF0713158.1"/>
    </source>
</evidence>
<dbReference type="EMBL" id="VJMH01001110">
    <property type="protein sequence ID" value="KAF0713158.1"/>
    <property type="molecule type" value="Genomic_DNA"/>
</dbReference>
<dbReference type="InterPro" id="IPR006634">
    <property type="entry name" value="TLC-dom"/>
</dbReference>
<dbReference type="GO" id="GO:0050291">
    <property type="term" value="F:sphingosine N-acyltransferase activity"/>
    <property type="evidence" value="ECO:0007669"/>
    <property type="project" value="InterPro"/>
</dbReference>
<evidence type="ECO:0000256" key="1">
    <source>
        <dbReference type="ARBA" id="ARBA00004141"/>
    </source>
</evidence>
<evidence type="ECO:0000256" key="2">
    <source>
        <dbReference type="ARBA" id="ARBA00022692"/>
    </source>
</evidence>
<evidence type="ECO:0000256" key="5">
    <source>
        <dbReference type="PROSITE-ProRule" id="PRU00205"/>
    </source>
</evidence>
<gene>
    <name evidence="9" type="primary">Aste57867_4488</name>
    <name evidence="8" type="ORF">As57867_004475</name>
    <name evidence="9" type="ORF">ASTE57867_4488</name>
</gene>
<dbReference type="GO" id="GO:0005783">
    <property type="term" value="C:endoplasmic reticulum"/>
    <property type="evidence" value="ECO:0007669"/>
    <property type="project" value="TreeGrafter"/>
</dbReference>
<feature type="transmembrane region" description="Helical" evidence="6">
    <location>
        <begin position="301"/>
        <end position="323"/>
    </location>
</feature>
<dbReference type="EMBL" id="CAADRA010001110">
    <property type="protein sequence ID" value="VFT81598.1"/>
    <property type="molecule type" value="Genomic_DNA"/>
</dbReference>
<feature type="domain" description="TLC" evidence="7">
    <location>
        <begin position="105"/>
        <end position="331"/>
    </location>
</feature>
<organism evidence="9 10">
    <name type="scientific">Aphanomyces stellatus</name>
    <dbReference type="NCBI Taxonomy" id="120398"/>
    <lineage>
        <taxon>Eukaryota</taxon>
        <taxon>Sar</taxon>
        <taxon>Stramenopiles</taxon>
        <taxon>Oomycota</taxon>
        <taxon>Saprolegniomycetes</taxon>
        <taxon>Saprolegniales</taxon>
        <taxon>Verrucalvaceae</taxon>
        <taxon>Aphanomyces</taxon>
    </lineage>
</organism>
<evidence type="ECO:0000259" key="7">
    <source>
        <dbReference type="PROSITE" id="PS50922"/>
    </source>
</evidence>
<reference evidence="8" key="2">
    <citation type="submission" date="2019-06" db="EMBL/GenBank/DDBJ databases">
        <title>Genomics analysis of Aphanomyces spp. identifies a new class of oomycete effector associated with host adaptation.</title>
        <authorList>
            <person name="Gaulin E."/>
        </authorList>
    </citation>
    <scope>NUCLEOTIDE SEQUENCE</scope>
    <source>
        <strain evidence="8">CBS 578.67</strain>
    </source>
</reference>
<evidence type="ECO:0000256" key="4">
    <source>
        <dbReference type="ARBA" id="ARBA00023136"/>
    </source>
</evidence>
<evidence type="ECO:0000313" key="10">
    <source>
        <dbReference type="Proteomes" id="UP000332933"/>
    </source>
</evidence>
<reference evidence="9 10" key="1">
    <citation type="submission" date="2019-03" db="EMBL/GenBank/DDBJ databases">
        <authorList>
            <person name="Gaulin E."/>
            <person name="Dumas B."/>
        </authorList>
    </citation>
    <scope>NUCLEOTIDE SEQUENCE [LARGE SCALE GENOMIC DNA]</scope>
    <source>
        <strain evidence="9">CBS 568.67</strain>
    </source>
</reference>
<name>A0A485KCQ5_9STRA</name>
<evidence type="ECO:0000256" key="6">
    <source>
        <dbReference type="SAM" id="Phobius"/>
    </source>
</evidence>
<evidence type="ECO:0000256" key="3">
    <source>
        <dbReference type="ARBA" id="ARBA00022989"/>
    </source>
</evidence>
<keyword evidence="2 5" id="KW-0812">Transmembrane</keyword>
<keyword evidence="3 6" id="KW-1133">Transmembrane helix</keyword>
<keyword evidence="4 5" id="KW-0472">Membrane</keyword>
<keyword evidence="10" id="KW-1185">Reference proteome</keyword>
<dbReference type="GO" id="GO:0046513">
    <property type="term" value="P:ceramide biosynthetic process"/>
    <property type="evidence" value="ECO:0007669"/>
    <property type="project" value="InterPro"/>
</dbReference>